<dbReference type="RefSeq" id="WP_344262793.1">
    <property type="nucleotide sequence ID" value="NZ_BAAAOO010000015.1"/>
</dbReference>
<evidence type="ECO:0000313" key="2">
    <source>
        <dbReference type="Proteomes" id="UP000749311"/>
    </source>
</evidence>
<evidence type="ECO:0008006" key="3">
    <source>
        <dbReference type="Google" id="ProtNLM"/>
    </source>
</evidence>
<dbReference type="EMBL" id="JAAMOZ010000001">
    <property type="protein sequence ID" value="NIH56685.1"/>
    <property type="molecule type" value="Genomic_DNA"/>
</dbReference>
<sequence length="54" mass="5797">MIAGIQTEQCVPDRLRDGLIASGATVESAANAVGFVDARMLRHLRSRARNTSRG</sequence>
<accession>A0ABX0SHZ3</accession>
<proteinExistence type="predicted"/>
<gene>
    <name evidence="1" type="ORF">FB473_001330</name>
</gene>
<evidence type="ECO:0000313" key="1">
    <source>
        <dbReference type="EMBL" id="NIH56685.1"/>
    </source>
</evidence>
<keyword evidence="2" id="KW-1185">Reference proteome</keyword>
<comment type="caution">
    <text evidence="1">The sequence shown here is derived from an EMBL/GenBank/DDBJ whole genome shotgun (WGS) entry which is preliminary data.</text>
</comment>
<dbReference type="Proteomes" id="UP000749311">
    <property type="component" value="Unassembled WGS sequence"/>
</dbReference>
<reference evidence="1 2" key="1">
    <citation type="submission" date="2020-02" db="EMBL/GenBank/DDBJ databases">
        <title>Sequencing the genomes of 1000 actinobacteria strains.</title>
        <authorList>
            <person name="Klenk H.-P."/>
        </authorList>
    </citation>
    <scope>NUCLEOTIDE SEQUENCE [LARGE SCALE GENOMIC DNA]</scope>
    <source>
        <strain evidence="1 2">DSM 19609</strain>
    </source>
</reference>
<organism evidence="1 2">
    <name type="scientific">Brooklawnia cerclae</name>
    <dbReference type="NCBI Taxonomy" id="349934"/>
    <lineage>
        <taxon>Bacteria</taxon>
        <taxon>Bacillati</taxon>
        <taxon>Actinomycetota</taxon>
        <taxon>Actinomycetes</taxon>
        <taxon>Propionibacteriales</taxon>
        <taxon>Propionibacteriaceae</taxon>
        <taxon>Brooklawnia</taxon>
    </lineage>
</organism>
<name>A0ABX0SHZ3_9ACTN</name>
<protein>
    <recommendedName>
        <fullName evidence="3">Isochorismatase family protein</fullName>
    </recommendedName>
</protein>